<dbReference type="OrthoDB" id="75169at2759"/>
<name>A0A2A9NA90_9AGAR</name>
<dbReference type="PANTHER" id="PTHR13774:SF17">
    <property type="entry name" value="PHENAZINE BIOSYNTHESIS-LIKE DOMAIN-CONTAINING PROTEIN"/>
    <property type="match status" value="1"/>
</dbReference>
<dbReference type="GO" id="GO:0005737">
    <property type="term" value="C:cytoplasm"/>
    <property type="evidence" value="ECO:0007669"/>
    <property type="project" value="TreeGrafter"/>
</dbReference>
<evidence type="ECO:0000256" key="1">
    <source>
        <dbReference type="ARBA" id="ARBA00008270"/>
    </source>
</evidence>
<accession>A0A2A9NA90</accession>
<dbReference type="SUPFAM" id="SSF54506">
    <property type="entry name" value="Diaminopimelate epimerase-like"/>
    <property type="match status" value="1"/>
</dbReference>
<gene>
    <name evidence="3" type="ORF">AMATHDRAFT_70292</name>
</gene>
<dbReference type="InterPro" id="IPR003719">
    <property type="entry name" value="Phenazine_PhzF-like"/>
</dbReference>
<proteinExistence type="inferred from homology"/>
<dbReference type="GO" id="GO:0016853">
    <property type="term" value="F:isomerase activity"/>
    <property type="evidence" value="ECO:0007669"/>
    <property type="project" value="UniProtKB-KW"/>
</dbReference>
<dbReference type="Pfam" id="PF02567">
    <property type="entry name" value="PhzC-PhzF"/>
    <property type="match status" value="1"/>
</dbReference>
<evidence type="ECO:0000313" key="4">
    <source>
        <dbReference type="Proteomes" id="UP000242287"/>
    </source>
</evidence>
<dbReference type="Gene3D" id="3.10.310.10">
    <property type="entry name" value="Diaminopimelate Epimerase, Chain A, domain 1"/>
    <property type="match status" value="2"/>
</dbReference>
<comment type="similarity">
    <text evidence="1">Belongs to the PhzF family.</text>
</comment>
<sequence length="296" mass="32405">MTVFPYLFITAFSKDPFGGNPAVVLFSDLTLPDEIYKGIAINLKQPMAAFVAPEGRISPESPNVASFDIRYFPGMGGEAWLCGHATLAAAKAIFADEGRVPPQVDTIEFRSLASQKVLRATRFGADMIEIRLPACIPQEVSQEQKTRLMPFIHQAFGREVDILHIAEGTGSYGIYVMIEIKEDDLKNSVVNAEPLRGTDYTAHVITAASSSGKEVFLSRMFDPEYIIGGEDMVCGTGHCLIGPYWYRKCGITAGQEVKARQVSSRGGELNLVWLESENVMALRGSLTILGRGELYA</sequence>
<dbReference type="PIRSF" id="PIRSF016184">
    <property type="entry name" value="PhzC_PhzF"/>
    <property type="match status" value="1"/>
</dbReference>
<keyword evidence="4" id="KW-1185">Reference proteome</keyword>
<evidence type="ECO:0000313" key="3">
    <source>
        <dbReference type="EMBL" id="PFH46234.1"/>
    </source>
</evidence>
<dbReference type="PANTHER" id="PTHR13774">
    <property type="entry name" value="PHENAZINE BIOSYNTHESIS PROTEIN"/>
    <property type="match status" value="1"/>
</dbReference>
<evidence type="ECO:0000256" key="2">
    <source>
        <dbReference type="ARBA" id="ARBA00023235"/>
    </source>
</evidence>
<protein>
    <submittedName>
        <fullName evidence="3">Uncharacterized protein</fullName>
    </submittedName>
</protein>
<dbReference type="Proteomes" id="UP000242287">
    <property type="component" value="Unassembled WGS sequence"/>
</dbReference>
<organism evidence="3 4">
    <name type="scientific">Amanita thiersii Skay4041</name>
    <dbReference type="NCBI Taxonomy" id="703135"/>
    <lineage>
        <taxon>Eukaryota</taxon>
        <taxon>Fungi</taxon>
        <taxon>Dikarya</taxon>
        <taxon>Basidiomycota</taxon>
        <taxon>Agaricomycotina</taxon>
        <taxon>Agaricomycetes</taxon>
        <taxon>Agaricomycetidae</taxon>
        <taxon>Agaricales</taxon>
        <taxon>Pluteineae</taxon>
        <taxon>Amanitaceae</taxon>
        <taxon>Amanita</taxon>
    </lineage>
</organism>
<dbReference type="EMBL" id="KZ302219">
    <property type="protein sequence ID" value="PFH46234.1"/>
    <property type="molecule type" value="Genomic_DNA"/>
</dbReference>
<dbReference type="AlphaFoldDB" id="A0A2A9NA90"/>
<reference evidence="3 4" key="1">
    <citation type="submission" date="2014-02" db="EMBL/GenBank/DDBJ databases">
        <title>Transposable element dynamics among asymbiotic and ectomycorrhizal Amanita fungi.</title>
        <authorList>
            <consortium name="DOE Joint Genome Institute"/>
            <person name="Hess J."/>
            <person name="Skrede I."/>
            <person name="Wolfe B."/>
            <person name="LaButti K."/>
            <person name="Ohm R.A."/>
            <person name="Grigoriev I.V."/>
            <person name="Pringle A."/>
        </authorList>
    </citation>
    <scope>NUCLEOTIDE SEQUENCE [LARGE SCALE GENOMIC DNA]</scope>
    <source>
        <strain evidence="3 4">SKay4041</strain>
    </source>
</reference>
<keyword evidence="2" id="KW-0413">Isomerase</keyword>